<dbReference type="InterPro" id="IPR005302">
    <property type="entry name" value="MoCF_Sase_C"/>
</dbReference>
<dbReference type="Proteomes" id="UP000325116">
    <property type="component" value="Unassembled WGS sequence"/>
</dbReference>
<organism evidence="2 3">
    <name type="scientific">Brachyspira aalborgi</name>
    <dbReference type="NCBI Taxonomy" id="29522"/>
    <lineage>
        <taxon>Bacteria</taxon>
        <taxon>Pseudomonadati</taxon>
        <taxon>Spirochaetota</taxon>
        <taxon>Spirochaetia</taxon>
        <taxon>Brachyspirales</taxon>
        <taxon>Brachyspiraceae</taxon>
        <taxon>Brachyspira</taxon>
    </lineage>
</organism>
<dbReference type="RefSeq" id="WP_147757512.1">
    <property type="nucleotide sequence ID" value="NZ_SAXT01000001.1"/>
</dbReference>
<dbReference type="SUPFAM" id="SSF50800">
    <property type="entry name" value="PK beta-barrel domain-like"/>
    <property type="match status" value="1"/>
</dbReference>
<dbReference type="GO" id="GO:0030170">
    <property type="term" value="F:pyridoxal phosphate binding"/>
    <property type="evidence" value="ECO:0007669"/>
    <property type="project" value="InterPro"/>
</dbReference>
<accession>A0A5C8CJ27</accession>
<feature type="domain" description="MOSC" evidence="1">
    <location>
        <begin position="22"/>
        <end position="148"/>
    </location>
</feature>
<reference evidence="2 3" key="1">
    <citation type="journal article" date="1992" name="Lakartidningen">
        <title>[Penicillin V and not amoxicillin is the first choice preparation in acute otitis].</title>
        <authorList>
            <person name="Kamme C."/>
            <person name="Lundgren K."/>
            <person name="Prellner K."/>
        </authorList>
    </citation>
    <scope>NUCLEOTIDE SEQUENCE [LARGE SCALE GENOMIC DNA]</scope>
    <source>
        <strain evidence="2 3">W1</strain>
    </source>
</reference>
<dbReference type="PROSITE" id="PS51340">
    <property type="entry name" value="MOSC"/>
    <property type="match status" value="1"/>
</dbReference>
<dbReference type="InterPro" id="IPR011037">
    <property type="entry name" value="Pyrv_Knase-like_insert_dom_sf"/>
</dbReference>
<dbReference type="AlphaFoldDB" id="A0A5C8CJ27"/>
<dbReference type="Gene3D" id="2.40.33.20">
    <property type="entry name" value="PK beta-barrel domain-like"/>
    <property type="match status" value="1"/>
</dbReference>
<dbReference type="PANTHER" id="PTHR36930">
    <property type="entry name" value="METAL-SULFUR CLUSTER BIOSYNTHESIS PROTEINS YUAD-RELATED"/>
    <property type="match status" value="1"/>
</dbReference>
<protein>
    <submittedName>
        <fullName evidence="2">MOSC domain-containing protein</fullName>
    </submittedName>
</protein>
<dbReference type="EMBL" id="SAXT01000001">
    <property type="protein sequence ID" value="TXJ13310.1"/>
    <property type="molecule type" value="Genomic_DNA"/>
</dbReference>
<sequence length="150" mass="16617">MNKKTFNIVSLNISDKVGTVKKPVYKITLIEDKGVLNDGHFGRTKDRQVSMLAIEDIEYSNKKMNLKLKPGDFAENITTKGIKLFTLPLGTNIYIGDAILKVSKIGKECHKGCDIKELVGECIMPKRGIFVSVIKGGDITIEDTCYYSVG</sequence>
<dbReference type="InterPro" id="IPR052716">
    <property type="entry name" value="MOSC_domain"/>
</dbReference>
<comment type="caution">
    <text evidence="2">The sequence shown here is derived from an EMBL/GenBank/DDBJ whole genome shotgun (WGS) entry which is preliminary data.</text>
</comment>
<evidence type="ECO:0000313" key="2">
    <source>
        <dbReference type="EMBL" id="TXJ13310.1"/>
    </source>
</evidence>
<proteinExistence type="predicted"/>
<gene>
    <name evidence="2" type="ORF">EPJ80_00765</name>
</gene>
<name>A0A5C8CJ27_9SPIR</name>
<evidence type="ECO:0000313" key="3">
    <source>
        <dbReference type="Proteomes" id="UP000325116"/>
    </source>
</evidence>
<dbReference type="GO" id="GO:0030151">
    <property type="term" value="F:molybdenum ion binding"/>
    <property type="evidence" value="ECO:0007669"/>
    <property type="project" value="InterPro"/>
</dbReference>
<dbReference type="PANTHER" id="PTHR36930:SF1">
    <property type="entry name" value="MOSC DOMAIN-CONTAINING PROTEIN"/>
    <property type="match status" value="1"/>
</dbReference>
<dbReference type="Pfam" id="PF03473">
    <property type="entry name" value="MOSC"/>
    <property type="match status" value="1"/>
</dbReference>
<dbReference type="GO" id="GO:0003824">
    <property type="term" value="F:catalytic activity"/>
    <property type="evidence" value="ECO:0007669"/>
    <property type="project" value="InterPro"/>
</dbReference>
<evidence type="ECO:0000259" key="1">
    <source>
        <dbReference type="PROSITE" id="PS51340"/>
    </source>
</evidence>